<dbReference type="InterPro" id="IPR050333">
    <property type="entry name" value="SLRP"/>
</dbReference>
<dbReference type="InterPro" id="IPR001611">
    <property type="entry name" value="Leu-rich_rpt"/>
</dbReference>
<dbReference type="InterPro" id="IPR003591">
    <property type="entry name" value="Leu-rich_rpt_typical-subtyp"/>
</dbReference>
<dbReference type="OMA" id="TECQLAP"/>
<evidence type="ECO:0008006" key="6">
    <source>
        <dbReference type="Google" id="ProtNLM"/>
    </source>
</evidence>
<dbReference type="PROSITE" id="PS51450">
    <property type="entry name" value="LRR"/>
    <property type="match status" value="1"/>
</dbReference>
<dbReference type="STRING" id="283909.R7TS03"/>
<protein>
    <recommendedName>
        <fullName evidence="6">LRRCT domain-containing protein</fullName>
    </recommendedName>
</protein>
<dbReference type="PANTHER" id="PTHR45712:SF22">
    <property type="entry name" value="INSULIN-LIKE GROWTH FACTOR-BINDING PROTEIN COMPLEX ACID LABILE SUBUNIT"/>
    <property type="match status" value="1"/>
</dbReference>
<dbReference type="SUPFAM" id="SSF52058">
    <property type="entry name" value="L domain-like"/>
    <property type="match status" value="1"/>
</dbReference>
<dbReference type="SMART" id="SM00369">
    <property type="entry name" value="LRR_TYP"/>
    <property type="match status" value="4"/>
</dbReference>
<dbReference type="AlphaFoldDB" id="R7TS03"/>
<dbReference type="PANTHER" id="PTHR45712">
    <property type="entry name" value="AGAP008170-PA"/>
    <property type="match status" value="1"/>
</dbReference>
<dbReference type="EnsemblMetazoa" id="CapteT186357">
    <property type="protein sequence ID" value="CapteP186357"/>
    <property type="gene ID" value="CapteG186357"/>
</dbReference>
<dbReference type="Gene3D" id="3.80.10.10">
    <property type="entry name" value="Ribonuclease Inhibitor"/>
    <property type="match status" value="2"/>
</dbReference>
<dbReference type="PRINTS" id="PR00019">
    <property type="entry name" value="LEURICHRPT"/>
</dbReference>
<keyword evidence="1" id="KW-0433">Leucine-rich repeat</keyword>
<dbReference type="EMBL" id="AMQN01011185">
    <property type="status" value="NOT_ANNOTATED_CDS"/>
    <property type="molecule type" value="Genomic_DNA"/>
</dbReference>
<evidence type="ECO:0000313" key="5">
    <source>
        <dbReference type="Proteomes" id="UP000014760"/>
    </source>
</evidence>
<keyword evidence="5" id="KW-1185">Reference proteome</keyword>
<keyword evidence="2" id="KW-0677">Repeat</keyword>
<proteinExistence type="predicted"/>
<dbReference type="HOGENOM" id="CLU_000288_18_6_1"/>
<gene>
    <name evidence="3" type="ORF">CAPTEDRAFT_186357</name>
</gene>
<dbReference type="EMBL" id="KB308745">
    <property type="protein sequence ID" value="ELT96708.1"/>
    <property type="molecule type" value="Genomic_DNA"/>
</dbReference>
<dbReference type="OrthoDB" id="6287021at2759"/>
<reference evidence="3 5" key="2">
    <citation type="journal article" date="2013" name="Nature">
        <title>Insights into bilaterian evolution from three spiralian genomes.</title>
        <authorList>
            <person name="Simakov O."/>
            <person name="Marletaz F."/>
            <person name="Cho S.J."/>
            <person name="Edsinger-Gonzales E."/>
            <person name="Havlak P."/>
            <person name="Hellsten U."/>
            <person name="Kuo D.H."/>
            <person name="Larsson T."/>
            <person name="Lv J."/>
            <person name="Arendt D."/>
            <person name="Savage R."/>
            <person name="Osoegawa K."/>
            <person name="de Jong P."/>
            <person name="Grimwood J."/>
            <person name="Chapman J.A."/>
            <person name="Shapiro H."/>
            <person name="Aerts A."/>
            <person name="Otillar R.P."/>
            <person name="Terry A.Y."/>
            <person name="Boore J.L."/>
            <person name="Grigoriev I.V."/>
            <person name="Lindberg D.R."/>
            <person name="Seaver E.C."/>
            <person name="Weisblat D.A."/>
            <person name="Putnam N.H."/>
            <person name="Rokhsar D.S."/>
        </authorList>
    </citation>
    <scope>NUCLEOTIDE SEQUENCE</scope>
    <source>
        <strain evidence="3 5">I ESC-2004</strain>
    </source>
</reference>
<reference evidence="5" key="1">
    <citation type="submission" date="2012-12" db="EMBL/GenBank/DDBJ databases">
        <authorList>
            <person name="Hellsten U."/>
            <person name="Grimwood J."/>
            <person name="Chapman J.A."/>
            <person name="Shapiro H."/>
            <person name="Aerts A."/>
            <person name="Otillar R.P."/>
            <person name="Terry A.Y."/>
            <person name="Boore J.L."/>
            <person name="Simakov O."/>
            <person name="Marletaz F."/>
            <person name="Cho S.-J."/>
            <person name="Edsinger-Gonzales E."/>
            <person name="Havlak P."/>
            <person name="Kuo D.-H."/>
            <person name="Larsson T."/>
            <person name="Lv J."/>
            <person name="Arendt D."/>
            <person name="Savage R."/>
            <person name="Osoegawa K."/>
            <person name="de Jong P."/>
            <person name="Lindberg D.R."/>
            <person name="Seaver E.C."/>
            <person name="Weisblat D.A."/>
            <person name="Putnam N.H."/>
            <person name="Grigoriev I.V."/>
            <person name="Rokhsar D.S."/>
        </authorList>
    </citation>
    <scope>NUCLEOTIDE SEQUENCE</scope>
    <source>
        <strain evidence="5">I ESC-2004</strain>
    </source>
</reference>
<evidence type="ECO:0000313" key="3">
    <source>
        <dbReference type="EMBL" id="ELT96708.1"/>
    </source>
</evidence>
<evidence type="ECO:0000313" key="4">
    <source>
        <dbReference type="EnsemblMetazoa" id="CapteP186357"/>
    </source>
</evidence>
<organism evidence="3">
    <name type="scientific">Capitella teleta</name>
    <name type="common">Polychaete worm</name>
    <dbReference type="NCBI Taxonomy" id="283909"/>
    <lineage>
        <taxon>Eukaryota</taxon>
        <taxon>Metazoa</taxon>
        <taxon>Spiralia</taxon>
        <taxon>Lophotrochozoa</taxon>
        <taxon>Annelida</taxon>
        <taxon>Polychaeta</taxon>
        <taxon>Sedentaria</taxon>
        <taxon>Scolecida</taxon>
        <taxon>Capitellidae</taxon>
        <taxon>Capitella</taxon>
    </lineage>
</organism>
<name>R7TS03_CAPTE</name>
<dbReference type="Pfam" id="PF13855">
    <property type="entry name" value="LRR_8"/>
    <property type="match status" value="2"/>
</dbReference>
<reference evidence="4" key="3">
    <citation type="submission" date="2015-06" db="UniProtKB">
        <authorList>
            <consortium name="EnsemblMetazoa"/>
        </authorList>
    </citation>
    <scope>IDENTIFICATION</scope>
</reference>
<sequence length="405" mass="45624">MGRQVMVLEGIIELMHIITSRIYKEVHSTADLEAKCDIFGGVSSRNLRYKVRSILKKKKTVMTNFLWILLLLPLCHGVDLSQSDLVHVPADIARNETEVLLSHNLITTIEAGAFSGFDALELIDLSFNTLTSIDNDAFVNSSINKIVISTNQITEFPYFYQDTLRELHAAHNGFQDFDLFRFLERVSKIDTLALQYNKIKRLHGNRGSESALLVDPIKRQSALEHLHISDNGIDFLEPGIFSGFKKLSFLVLAGNGLNVSVRCEEINDTTIRNFKLNRNRITLFPDLSCIAHTLTHLDLKSNMISTLNPTSIEKLTQLQTLNLSNNAIMQVTGLPAWTQTSSLSLKLSGNPLKCDCRWEWLFSPVWREIRKRMVPTDEVACLGGPLALTSVPWANLTFSQMCSCE</sequence>
<dbReference type="InterPro" id="IPR032675">
    <property type="entry name" value="LRR_dom_sf"/>
</dbReference>
<dbReference type="Proteomes" id="UP000014760">
    <property type="component" value="Unassembled WGS sequence"/>
</dbReference>
<dbReference type="GO" id="GO:0005615">
    <property type="term" value="C:extracellular space"/>
    <property type="evidence" value="ECO:0007669"/>
    <property type="project" value="TreeGrafter"/>
</dbReference>
<accession>R7TS03</accession>
<evidence type="ECO:0000256" key="1">
    <source>
        <dbReference type="ARBA" id="ARBA00022614"/>
    </source>
</evidence>
<evidence type="ECO:0000256" key="2">
    <source>
        <dbReference type="ARBA" id="ARBA00022737"/>
    </source>
</evidence>